<dbReference type="EMBL" id="CP158367">
    <property type="protein sequence ID" value="XBX75225.1"/>
    <property type="molecule type" value="Genomic_DNA"/>
</dbReference>
<proteinExistence type="predicted"/>
<accession>A0AAU7VME5</accession>
<gene>
    <name evidence="1" type="ORF">PRVXT_000335</name>
</gene>
<dbReference type="AlphaFoldDB" id="A0AAU7VME5"/>
<organism evidence="1">
    <name type="scientific">Proteinivorax tanatarense</name>
    <dbReference type="NCBI Taxonomy" id="1260629"/>
    <lineage>
        <taxon>Bacteria</taxon>
        <taxon>Bacillati</taxon>
        <taxon>Bacillota</taxon>
        <taxon>Clostridia</taxon>
        <taxon>Eubacteriales</taxon>
        <taxon>Proteinivoracaceae</taxon>
        <taxon>Proteinivorax</taxon>
    </lineage>
</organism>
<protein>
    <submittedName>
        <fullName evidence="1">Uncharacterized protein</fullName>
    </submittedName>
</protein>
<sequence length="45" mass="5268">MLSAEDIRYAEDEVDTETLPDWQKDSVEIAQEVIKDEEENYIPLP</sequence>
<name>A0AAU7VME5_9FIRM</name>
<evidence type="ECO:0000313" key="1">
    <source>
        <dbReference type="EMBL" id="XBX75225.1"/>
    </source>
</evidence>
<reference evidence="1" key="1">
    <citation type="journal article" date="2013" name="Extremophiles">
        <title>Proteinivorax tanatarense gen. nov., sp. nov., an anaerobic, haloalkaliphilic, proteolytic bacterium isolated from a decaying algal bloom, and proposal of Proteinivoraceae fam. nov.</title>
        <authorList>
            <person name="Kevbrin V."/>
            <person name="Boltyanskaya Y."/>
            <person name="Zhilina T."/>
            <person name="Kolganova T."/>
            <person name="Lavrentjeva E."/>
            <person name="Kuznetsov B."/>
        </authorList>
    </citation>
    <scope>NUCLEOTIDE SEQUENCE</scope>
    <source>
        <strain evidence="1">Z-910T</strain>
    </source>
</reference>
<dbReference type="RefSeq" id="WP_350343970.1">
    <property type="nucleotide sequence ID" value="NZ_CP158367.1"/>
</dbReference>
<reference evidence="1" key="2">
    <citation type="submission" date="2024-06" db="EMBL/GenBank/DDBJ databases">
        <authorList>
            <person name="Petrova K.O."/>
            <person name="Toshchakov S.V."/>
            <person name="Boltjanskaja Y.V."/>
            <person name="Kevbrin V."/>
        </authorList>
    </citation>
    <scope>NUCLEOTIDE SEQUENCE</scope>
    <source>
        <strain evidence="1">Z-910T</strain>
    </source>
</reference>